<name>A0A370HFW0_9NOCA</name>
<dbReference type="EMBL" id="QQAZ01000001">
    <property type="protein sequence ID" value="RDI55905.1"/>
    <property type="molecule type" value="Genomic_DNA"/>
</dbReference>
<evidence type="ECO:0000313" key="3">
    <source>
        <dbReference type="Proteomes" id="UP000255355"/>
    </source>
</evidence>
<evidence type="ECO:0000313" key="2">
    <source>
        <dbReference type="EMBL" id="RDI55905.1"/>
    </source>
</evidence>
<protein>
    <recommendedName>
        <fullName evidence="1">DUF8176 domain-containing protein</fullName>
    </recommendedName>
</protein>
<accession>A0A370HFW0</accession>
<evidence type="ECO:0000259" key="1">
    <source>
        <dbReference type="Pfam" id="PF26527"/>
    </source>
</evidence>
<dbReference type="AlphaFoldDB" id="A0A370HFW0"/>
<dbReference type="InterPro" id="IPR058489">
    <property type="entry name" value="DUF8176"/>
</dbReference>
<sequence>MLVGSAAMIGSVAVVGVLVLGRVDAHTPATAPEALVGAADLSLGGGPECIPTRTEQLVRGNGVGSTGSGPDVILAFQHAYYVARSGLRARAVTTPDAWVSPAAVIDVGIATVPTGTRHCVEVAPQPDGRFAVTITENRLDRSVRTYRQEVTVEVREGSTVITRIDPVRPRR</sequence>
<feature type="domain" description="DUF8176" evidence="1">
    <location>
        <begin position="47"/>
        <end position="164"/>
    </location>
</feature>
<comment type="caution">
    <text evidence="2">The sequence shown here is derived from an EMBL/GenBank/DDBJ whole genome shotgun (WGS) entry which is preliminary data.</text>
</comment>
<organism evidence="2 3">
    <name type="scientific">Nocardia mexicana</name>
    <dbReference type="NCBI Taxonomy" id="279262"/>
    <lineage>
        <taxon>Bacteria</taxon>
        <taxon>Bacillati</taxon>
        <taxon>Actinomycetota</taxon>
        <taxon>Actinomycetes</taxon>
        <taxon>Mycobacteriales</taxon>
        <taxon>Nocardiaceae</taxon>
        <taxon>Nocardia</taxon>
    </lineage>
</organism>
<proteinExistence type="predicted"/>
<dbReference type="Proteomes" id="UP000255355">
    <property type="component" value="Unassembled WGS sequence"/>
</dbReference>
<dbReference type="RefSeq" id="WP_246010758.1">
    <property type="nucleotide sequence ID" value="NZ_QQAZ01000001.1"/>
</dbReference>
<gene>
    <name evidence="2" type="ORF">DFR68_101741</name>
</gene>
<reference evidence="2 3" key="1">
    <citation type="submission" date="2018-07" db="EMBL/GenBank/DDBJ databases">
        <title>Genomic Encyclopedia of Type Strains, Phase IV (KMG-IV): sequencing the most valuable type-strain genomes for metagenomic binning, comparative biology and taxonomic classification.</title>
        <authorList>
            <person name="Goeker M."/>
        </authorList>
    </citation>
    <scope>NUCLEOTIDE SEQUENCE [LARGE SCALE GENOMIC DNA]</scope>
    <source>
        <strain evidence="2 3">DSM 44952</strain>
    </source>
</reference>
<dbReference type="Pfam" id="PF26527">
    <property type="entry name" value="DUF8176"/>
    <property type="match status" value="1"/>
</dbReference>
<keyword evidence="3" id="KW-1185">Reference proteome</keyword>